<feature type="compositionally biased region" description="Low complexity" evidence="5">
    <location>
        <begin position="860"/>
        <end position="872"/>
    </location>
</feature>
<protein>
    <recommendedName>
        <fullName evidence="4">Kinase</fullName>
        <ecNumber evidence="4">2.7.-.-</ecNumber>
    </recommendedName>
</protein>
<dbReference type="Pfam" id="PF03770">
    <property type="entry name" value="IPK"/>
    <property type="match status" value="1"/>
</dbReference>
<dbReference type="GO" id="GO:0046854">
    <property type="term" value="P:phosphatidylinositol phosphate biosynthetic process"/>
    <property type="evidence" value="ECO:0007669"/>
    <property type="project" value="TreeGrafter"/>
</dbReference>
<dbReference type="InterPro" id="IPR005522">
    <property type="entry name" value="IPK"/>
</dbReference>
<feature type="region of interest" description="Disordered" evidence="5">
    <location>
        <begin position="793"/>
        <end position="877"/>
    </location>
</feature>
<feature type="compositionally biased region" description="Low complexity" evidence="5">
    <location>
        <begin position="680"/>
        <end position="693"/>
    </location>
</feature>
<feature type="compositionally biased region" description="Low complexity" evidence="5">
    <location>
        <begin position="29"/>
        <end position="49"/>
    </location>
</feature>
<evidence type="ECO:0000313" key="7">
    <source>
        <dbReference type="Proteomes" id="UP000094236"/>
    </source>
</evidence>
<feature type="compositionally biased region" description="Low complexity" evidence="5">
    <location>
        <begin position="188"/>
        <end position="233"/>
    </location>
</feature>
<feature type="compositionally biased region" description="Low complexity" evidence="5">
    <location>
        <begin position="573"/>
        <end position="587"/>
    </location>
</feature>
<dbReference type="InterPro" id="IPR038286">
    <property type="entry name" value="IPK_sf"/>
</dbReference>
<evidence type="ECO:0000256" key="5">
    <source>
        <dbReference type="SAM" id="MobiDB-lite"/>
    </source>
</evidence>
<feature type="region of interest" description="Disordered" evidence="5">
    <location>
        <begin position="1042"/>
        <end position="1064"/>
    </location>
</feature>
<dbReference type="GO" id="GO:0005737">
    <property type="term" value="C:cytoplasm"/>
    <property type="evidence" value="ECO:0007669"/>
    <property type="project" value="TreeGrafter"/>
</dbReference>
<feature type="compositionally biased region" description="Low complexity" evidence="5">
    <location>
        <begin position="1043"/>
        <end position="1063"/>
    </location>
</feature>
<reference evidence="7" key="1">
    <citation type="submission" date="2016-05" db="EMBL/GenBank/DDBJ databases">
        <title>Comparative genomics of biotechnologically important yeasts.</title>
        <authorList>
            <consortium name="DOE Joint Genome Institute"/>
            <person name="Riley R."/>
            <person name="Haridas S."/>
            <person name="Wolfe K.H."/>
            <person name="Lopes M.R."/>
            <person name="Hittinger C.T."/>
            <person name="Goker M."/>
            <person name="Salamov A."/>
            <person name="Wisecaver J."/>
            <person name="Long T.M."/>
            <person name="Aerts A.L."/>
            <person name="Barry K."/>
            <person name="Choi C."/>
            <person name="Clum A."/>
            <person name="Coughlan A.Y."/>
            <person name="Deshpande S."/>
            <person name="Douglass A.P."/>
            <person name="Hanson S.J."/>
            <person name="Klenk H.-P."/>
            <person name="Labutti K."/>
            <person name="Lapidus A."/>
            <person name="Lindquist E."/>
            <person name="Lipzen A."/>
            <person name="Meier-Kolthoff J.P."/>
            <person name="Ohm R.A."/>
            <person name="Otillar R.P."/>
            <person name="Pangilinan J."/>
            <person name="Peng Y."/>
            <person name="Rokas A."/>
            <person name="Rosa C.A."/>
            <person name="Scheuner C."/>
            <person name="Sibirny A.A."/>
            <person name="Slot J.C."/>
            <person name="Stielow J.B."/>
            <person name="Sun H."/>
            <person name="Kurtzman C.P."/>
            <person name="Blackwell M."/>
            <person name="Grigoriev I.V."/>
            <person name="Jeffries T.W."/>
        </authorList>
    </citation>
    <scope>NUCLEOTIDE SEQUENCE [LARGE SCALE GENOMIC DNA]</scope>
    <source>
        <strain evidence="7">NRRL Y-2460</strain>
    </source>
</reference>
<evidence type="ECO:0000256" key="1">
    <source>
        <dbReference type="ARBA" id="ARBA00007374"/>
    </source>
</evidence>
<feature type="compositionally biased region" description="Acidic residues" evidence="5">
    <location>
        <begin position="826"/>
        <end position="835"/>
    </location>
</feature>
<proteinExistence type="inferred from homology"/>
<feature type="compositionally biased region" description="Polar residues" evidence="5">
    <location>
        <begin position="598"/>
        <end position="609"/>
    </location>
</feature>
<feature type="compositionally biased region" description="Acidic residues" evidence="5">
    <location>
        <begin position="263"/>
        <end position="279"/>
    </location>
</feature>
<feature type="region of interest" description="Disordered" evidence="5">
    <location>
        <begin position="1"/>
        <end position="68"/>
    </location>
</feature>
<gene>
    <name evidence="6" type="ORF">PACTADRAFT_49658</name>
</gene>
<dbReference type="GO" id="GO:0008440">
    <property type="term" value="F:inositol-1,4,5-trisphosphate 3-kinase activity"/>
    <property type="evidence" value="ECO:0007669"/>
    <property type="project" value="TreeGrafter"/>
</dbReference>
<accession>A0A1E4TX11</accession>
<evidence type="ECO:0000256" key="2">
    <source>
        <dbReference type="ARBA" id="ARBA00022679"/>
    </source>
</evidence>
<organism evidence="6 7">
    <name type="scientific">Pachysolen tannophilus NRRL Y-2460</name>
    <dbReference type="NCBI Taxonomy" id="669874"/>
    <lineage>
        <taxon>Eukaryota</taxon>
        <taxon>Fungi</taxon>
        <taxon>Dikarya</taxon>
        <taxon>Ascomycota</taxon>
        <taxon>Saccharomycotina</taxon>
        <taxon>Pichiomycetes</taxon>
        <taxon>Pachysolenaceae</taxon>
        <taxon>Pachysolen</taxon>
    </lineage>
</organism>
<feature type="compositionally biased region" description="Polar residues" evidence="5">
    <location>
        <begin position="807"/>
        <end position="816"/>
    </location>
</feature>
<dbReference type="OrthoDB" id="2573163at2759"/>
<feature type="region of interest" description="Disordered" evidence="5">
    <location>
        <begin position="523"/>
        <end position="546"/>
    </location>
</feature>
<evidence type="ECO:0000313" key="6">
    <source>
        <dbReference type="EMBL" id="ODV96290.1"/>
    </source>
</evidence>
<dbReference type="SUPFAM" id="SSF56104">
    <property type="entry name" value="SAICAR synthase-like"/>
    <property type="match status" value="1"/>
</dbReference>
<feature type="region of interest" description="Disordered" evidence="5">
    <location>
        <begin position="109"/>
        <end position="129"/>
    </location>
</feature>
<dbReference type="GO" id="GO:0005634">
    <property type="term" value="C:nucleus"/>
    <property type="evidence" value="ECO:0007669"/>
    <property type="project" value="TreeGrafter"/>
</dbReference>
<keyword evidence="2 4" id="KW-0808">Transferase</keyword>
<keyword evidence="3 4" id="KW-0418">Kinase</keyword>
<dbReference type="GO" id="GO:0000824">
    <property type="term" value="F:inositol-1,4,5,6-tetrakisphosphate 3-kinase activity"/>
    <property type="evidence" value="ECO:0007669"/>
    <property type="project" value="TreeGrafter"/>
</dbReference>
<dbReference type="PANTHER" id="PTHR12400:SF21">
    <property type="entry name" value="KINASE"/>
    <property type="match status" value="1"/>
</dbReference>
<dbReference type="EMBL" id="KV454013">
    <property type="protein sequence ID" value="ODV96290.1"/>
    <property type="molecule type" value="Genomic_DNA"/>
</dbReference>
<feature type="region of interest" description="Disordered" evidence="5">
    <location>
        <begin position="653"/>
        <end position="695"/>
    </location>
</feature>
<dbReference type="EC" id="2.7.-.-" evidence="4"/>
<feature type="compositionally biased region" description="Low complexity" evidence="5">
    <location>
        <begin position="109"/>
        <end position="124"/>
    </location>
</feature>
<dbReference type="STRING" id="669874.A0A1E4TX11"/>
<keyword evidence="7" id="KW-1185">Reference proteome</keyword>
<evidence type="ECO:0000256" key="3">
    <source>
        <dbReference type="ARBA" id="ARBA00022777"/>
    </source>
</evidence>
<feature type="compositionally biased region" description="Basic residues" evidence="5">
    <location>
        <begin position="55"/>
        <end position="68"/>
    </location>
</feature>
<feature type="region of interest" description="Disordered" evidence="5">
    <location>
        <begin position="175"/>
        <end position="281"/>
    </location>
</feature>
<dbReference type="Gene3D" id="3.30.470.160">
    <property type="entry name" value="Inositol polyphosphate kinase"/>
    <property type="match status" value="1"/>
</dbReference>
<feature type="region of interest" description="Disordered" evidence="5">
    <location>
        <begin position="571"/>
        <end position="609"/>
    </location>
</feature>
<name>A0A1E4TX11_PACTA</name>
<evidence type="ECO:0000256" key="4">
    <source>
        <dbReference type="RuleBase" id="RU363090"/>
    </source>
</evidence>
<dbReference type="GO" id="GO:0032958">
    <property type="term" value="P:inositol phosphate biosynthetic process"/>
    <property type="evidence" value="ECO:0007669"/>
    <property type="project" value="InterPro"/>
</dbReference>
<feature type="compositionally biased region" description="Basic and acidic residues" evidence="5">
    <location>
        <begin position="13"/>
        <end position="23"/>
    </location>
</feature>
<dbReference type="AlphaFoldDB" id="A0A1E4TX11"/>
<comment type="similarity">
    <text evidence="1 4">Belongs to the inositol phosphokinase (IPK) family.</text>
</comment>
<dbReference type="Proteomes" id="UP000094236">
    <property type="component" value="Unassembled WGS sequence"/>
</dbReference>
<sequence length="1187" mass="132387">MSADSNIIGKQRAGSEDERHVYVEDGEEINNNNNINSNSNNSNSNSNSNGCYVQRPHKHHHHHLAGRKAAKSFKLFGGDSLNAGSLSEFKKSSSKDSGRKLSFSATTANGVSNGNANSNGNSNVKVGIAGGRVNKPNGFLSPSSSPNLSSSPNSLSFSPTIYDKNEKEHFIFGQSKLKIPQHHFRPVSSSNRRPSSSRSSTYRQQQRASIAGTTGSTVSTTVSTNNNGFSTNSLLESPISHKNINIKSKSGAGSGVSAASAAADDDNDDDDNGNDDDDSCSSLVAASTSVANISRSLPQLEPVSSATYFPHFSGDSLLIKAEHLTAEAEFDHLEDDVNDNDNDNDLASSLGKTNTKNSGYYVSPTLKSISEDTNVIDDVNDLKSGTTKKEVVTTREVGEVQRDLNNYYSRNNSIDQANLQQGISQEYDFLNDQYDTEREEIGEYPLAVELKPFKNKVGGHTAIFRFSQRAVCKASDIKENEWYEAMETDHHDLTRFMPRYLGVLNVRYSTLVDEGEDDLNEEMEDLSVKDVGTKSAPGSSKLKPVETKDIELPPEVVLDDNKHIIPHSLWNKYSSSAPSPRNSFSYSPNHEIDPKTPYESNSSSPTAVNENLSYPQIQQQRQESLGFTRVNTKLQEMVLTEVFQPIRDHANELKKTANMNSRSRELRRTSTNLVSEEKSNSNGMDNTGDNNNDATRRQRNHRFSLSSASPGTNDSASRNKSIQSLDSNMLSTSVKEALLKQNSLLDLKGLNEVGNNRDFPSREKFISDVKLITGLDKSPSLNRADSDSIFLMDDEENNENSKRQQRKASYSLSSIRASKDCGDENAIYEDGDEGYYSDPDSNTRRSSHSSETYEQRRKQQQQQQQQHPPQLQVYKSPSFAPHHKKNLVKHTRFERFILLEDLTSGMKNPCVLDLKMGTRQYGVEAKPSKKMSQRKKCAQTTSRKLGVRICGMQVYDLSTESFICRDKYFGRNVKAGEDFARCLSRFLYDGLKIYSVVRHIPKLISSLEELSSMFEKLKSYRMYGSSLLLMYDASPNIYNRKLSSTAPTTTTSSSSNTEKSTTSAELEKGELLIRIIDFARSIVGGKPLPSTTTFPPKHPDAPDVGYLRGLYSLKFYMKQIWHALTGFAYVDSETSYKILNLDTSPIKDVLLSKCEWLDRFDEDLRCENFGLHFEKYPDFGNYENVSE</sequence>
<dbReference type="PANTHER" id="PTHR12400">
    <property type="entry name" value="INOSITOL POLYPHOSPHATE KINASE"/>
    <property type="match status" value="1"/>
</dbReference>